<dbReference type="PANTHER" id="PTHR12203">
    <property type="entry name" value="KDEL LYS-ASP-GLU-LEU CONTAINING - RELATED"/>
    <property type="match status" value="1"/>
</dbReference>
<dbReference type="PANTHER" id="PTHR12203:SF35">
    <property type="entry name" value="PROTEIN O-GLUCOSYLTRANSFERASE 1"/>
    <property type="match status" value="1"/>
</dbReference>
<accession>A0A7D3XMB4</accession>
<proteinExistence type="predicted"/>
<dbReference type="GO" id="GO:0016740">
    <property type="term" value="F:transferase activity"/>
    <property type="evidence" value="ECO:0007669"/>
    <property type="project" value="UniProtKB-KW"/>
</dbReference>
<evidence type="ECO:0000313" key="4">
    <source>
        <dbReference type="Proteomes" id="UP000500961"/>
    </source>
</evidence>
<dbReference type="Pfam" id="PF05686">
    <property type="entry name" value="Glyco_transf_90"/>
    <property type="match status" value="1"/>
</dbReference>
<dbReference type="EMBL" id="CP041345">
    <property type="protein sequence ID" value="QKG80995.1"/>
    <property type="molecule type" value="Genomic_DNA"/>
</dbReference>
<name>A0A7D3XMB4_9BACT</name>
<dbReference type="SMART" id="SM00672">
    <property type="entry name" value="CAP10"/>
    <property type="match status" value="1"/>
</dbReference>
<dbReference type="InterPro" id="IPR006598">
    <property type="entry name" value="CAP10"/>
</dbReference>
<dbReference type="Proteomes" id="UP000500961">
    <property type="component" value="Chromosome"/>
</dbReference>
<evidence type="ECO:0000256" key="1">
    <source>
        <dbReference type="ARBA" id="ARBA00022679"/>
    </source>
</evidence>
<protein>
    <submittedName>
        <fullName evidence="3">Glycosyltransferase</fullName>
    </submittedName>
</protein>
<keyword evidence="4" id="KW-1185">Reference proteome</keyword>
<evidence type="ECO:0000259" key="2">
    <source>
        <dbReference type="SMART" id="SM00672"/>
    </source>
</evidence>
<dbReference type="RefSeq" id="WP_173076310.1">
    <property type="nucleotide sequence ID" value="NZ_CP041345.1"/>
</dbReference>
<gene>
    <name evidence="3" type="ORF">FHG85_12220</name>
</gene>
<evidence type="ECO:0000313" key="3">
    <source>
        <dbReference type="EMBL" id="QKG80995.1"/>
    </source>
</evidence>
<organism evidence="3 4">
    <name type="scientific">Tenuifilum thalassicum</name>
    <dbReference type="NCBI Taxonomy" id="2590900"/>
    <lineage>
        <taxon>Bacteria</taxon>
        <taxon>Pseudomonadati</taxon>
        <taxon>Bacteroidota</taxon>
        <taxon>Bacteroidia</taxon>
        <taxon>Bacteroidales</taxon>
        <taxon>Tenuifilaceae</taxon>
        <taxon>Tenuifilum</taxon>
    </lineage>
</organism>
<dbReference type="AlphaFoldDB" id="A0A7D3XMB4"/>
<dbReference type="InterPro" id="IPR051091">
    <property type="entry name" value="O-Glucosyltr/Glycosyltrsf_90"/>
</dbReference>
<keyword evidence="1 3" id="KW-0808">Transferase</keyword>
<dbReference type="KEGG" id="ttz:FHG85_12220"/>
<sequence length="322" mass="38290">MIYRFKKIKAFYYAKALFMMLYPFSLKRRRLKKIITDSDTRDTEVQFRVNYYNKLTKRHPLEGSKKTVAIGKFKLKDYSSAYYFDTLEYLRYFPKNYQFNPLFGDITFVPDAPSIVKSRPVGDNNQNSVLLNLDKYRHFNFINDPIKYEDKKDILVWRGHVSKLKQNRIDFLEKFHDHPLCDAGYTNNWDGNPDWKKGWLTIKDQLKYKFILCLEGVDVATNLKWVMSSNSVAVSTIPKFETWYMEGTLKPDYHYISIADDFSDLEDKINFYLNHPDKAKAIIANAHNHVNRFRDKKRERLISLLVLSKYFEMTSNDTKNGF</sequence>
<feature type="domain" description="Glycosyl transferase CAP10" evidence="2">
    <location>
        <begin position="106"/>
        <end position="309"/>
    </location>
</feature>
<reference evidence="3 4" key="1">
    <citation type="submission" date="2019-07" db="EMBL/GenBank/DDBJ databases">
        <title>Thalassofilum flectens gen. nov., sp. nov., a novel moderate thermophilic anaerobe from a shallow sea hot spring in Kunashir Island (Russia), representing a new family in the order Bacteroidales, and proposal of Thalassofilacea fam. nov.</title>
        <authorList>
            <person name="Kochetkova T.V."/>
            <person name="Podosokorskaya O.A."/>
            <person name="Novikov A."/>
            <person name="Elcheninov A.G."/>
            <person name="Toshchakov S.V."/>
            <person name="Kublanov I.V."/>
        </authorList>
    </citation>
    <scope>NUCLEOTIDE SEQUENCE [LARGE SCALE GENOMIC DNA]</scope>
    <source>
        <strain evidence="3 4">38-H</strain>
    </source>
</reference>